<organism evidence="4">
    <name type="scientific">freshwater metagenome</name>
    <dbReference type="NCBI Taxonomy" id="449393"/>
    <lineage>
        <taxon>unclassified sequences</taxon>
        <taxon>metagenomes</taxon>
        <taxon>ecological metagenomes</taxon>
    </lineage>
</organism>
<evidence type="ECO:0000313" key="4">
    <source>
        <dbReference type="EMBL" id="CAB4363612.1"/>
    </source>
</evidence>
<name>A0A6J6A7C8_9ZZZZ</name>
<protein>
    <submittedName>
        <fullName evidence="4">Unannotated protein</fullName>
    </submittedName>
</protein>
<dbReference type="SUPFAM" id="SSF82093">
    <property type="entry name" value="Heme chaperone CcmE"/>
    <property type="match status" value="1"/>
</dbReference>
<evidence type="ECO:0000256" key="2">
    <source>
        <dbReference type="ARBA" id="ARBA00023136"/>
    </source>
</evidence>
<evidence type="ECO:0000313" key="8">
    <source>
        <dbReference type="EMBL" id="CAB5016016.1"/>
    </source>
</evidence>
<reference evidence="4" key="1">
    <citation type="submission" date="2020-05" db="EMBL/GenBank/DDBJ databases">
        <authorList>
            <person name="Chiriac C."/>
            <person name="Salcher M."/>
            <person name="Ghai R."/>
            <person name="Kavagutti S V."/>
        </authorList>
    </citation>
    <scope>NUCLEOTIDE SEQUENCE</scope>
</reference>
<dbReference type="EMBL" id="CAFBMT010000006">
    <property type="protein sequence ID" value="CAB4928195.1"/>
    <property type="molecule type" value="Genomic_DNA"/>
</dbReference>
<proteinExistence type="predicted"/>
<gene>
    <name evidence="5" type="ORF">UFOPK2656_01316</name>
    <name evidence="6" type="ORF">UFOPK3099_01510</name>
    <name evidence="7" type="ORF">UFOPK3651_01299</name>
    <name evidence="8" type="ORF">UFOPK3931_03081</name>
    <name evidence="4" type="ORF">UFOPK4189_01389</name>
</gene>
<keyword evidence="3" id="KW-1133">Transmembrane helix</keyword>
<dbReference type="GO" id="GO:0017004">
    <property type="term" value="P:cytochrome complex assembly"/>
    <property type="evidence" value="ECO:0007669"/>
    <property type="project" value="InterPro"/>
</dbReference>
<keyword evidence="2 3" id="KW-0472">Membrane</keyword>
<dbReference type="GO" id="GO:0005886">
    <property type="term" value="C:plasma membrane"/>
    <property type="evidence" value="ECO:0007669"/>
    <property type="project" value="InterPro"/>
</dbReference>
<evidence type="ECO:0000313" key="7">
    <source>
        <dbReference type="EMBL" id="CAB4928195.1"/>
    </source>
</evidence>
<dbReference type="EMBL" id="CAEZYF010000006">
    <property type="protein sequence ID" value="CAB4720696.1"/>
    <property type="molecule type" value="Genomic_DNA"/>
</dbReference>
<feature type="transmembrane region" description="Helical" evidence="3">
    <location>
        <begin position="28"/>
        <end position="49"/>
    </location>
</feature>
<sequence>MSEPTDSDLNLAPREVVPTAARGKKKPWFAYAVLVLALGAGGLFVAKFLTNAIDYYCNVDEIGHKSGCDVGRNIRIQGVVDKDSIEKAGAVTNFVVTFHGESIPVVLSSKPTGLFQECIPVVITGKVVDADDGTQYFEGNEVLVKHSENYDKENKDRVATANGEAAACSQKG</sequence>
<dbReference type="GO" id="GO:0017003">
    <property type="term" value="P:protein-heme linkage"/>
    <property type="evidence" value="ECO:0007669"/>
    <property type="project" value="InterPro"/>
</dbReference>
<accession>A0A6J6A7C8</accession>
<keyword evidence="3" id="KW-0812">Transmembrane</keyword>
<evidence type="ECO:0000256" key="1">
    <source>
        <dbReference type="ARBA" id="ARBA00004370"/>
    </source>
</evidence>
<dbReference type="Pfam" id="PF03100">
    <property type="entry name" value="CcmE"/>
    <property type="match status" value="1"/>
</dbReference>
<dbReference type="InterPro" id="IPR012340">
    <property type="entry name" value="NA-bd_OB-fold"/>
</dbReference>
<dbReference type="GO" id="GO:0020037">
    <property type="term" value="F:heme binding"/>
    <property type="evidence" value="ECO:0007669"/>
    <property type="project" value="InterPro"/>
</dbReference>
<dbReference type="EMBL" id="CAFBOL010000134">
    <property type="protein sequence ID" value="CAB5016016.1"/>
    <property type="molecule type" value="Genomic_DNA"/>
</dbReference>
<dbReference type="InterPro" id="IPR036127">
    <property type="entry name" value="CcmE-like_sf"/>
</dbReference>
<comment type="subcellular location">
    <subcellularLocation>
        <location evidence="1">Membrane</location>
    </subcellularLocation>
</comment>
<evidence type="ECO:0000313" key="5">
    <source>
        <dbReference type="EMBL" id="CAB4720696.1"/>
    </source>
</evidence>
<dbReference type="EMBL" id="CAESGF010000006">
    <property type="protein sequence ID" value="CAB4363612.1"/>
    <property type="molecule type" value="Genomic_DNA"/>
</dbReference>
<dbReference type="AlphaFoldDB" id="A0A6J6A7C8"/>
<evidence type="ECO:0000256" key="3">
    <source>
        <dbReference type="SAM" id="Phobius"/>
    </source>
</evidence>
<dbReference type="InterPro" id="IPR004329">
    <property type="entry name" value="CcmE"/>
</dbReference>
<dbReference type="Gene3D" id="2.40.50.140">
    <property type="entry name" value="Nucleic acid-binding proteins"/>
    <property type="match status" value="1"/>
</dbReference>
<dbReference type="EMBL" id="CAFAAV010000111">
    <property type="protein sequence ID" value="CAB4823192.1"/>
    <property type="molecule type" value="Genomic_DNA"/>
</dbReference>
<evidence type="ECO:0000313" key="6">
    <source>
        <dbReference type="EMBL" id="CAB4823192.1"/>
    </source>
</evidence>